<dbReference type="InterPro" id="IPR038726">
    <property type="entry name" value="PDDEXK_AddAB-type"/>
</dbReference>
<evidence type="ECO:0000256" key="8">
    <source>
        <dbReference type="SAM" id="MobiDB-lite"/>
    </source>
</evidence>
<proteinExistence type="predicted"/>
<protein>
    <recommendedName>
        <fullName evidence="9">PD-(D/E)XK endonuclease-like domain-containing protein</fullName>
    </recommendedName>
</protein>
<evidence type="ECO:0000256" key="2">
    <source>
        <dbReference type="ARBA" id="ARBA00022763"/>
    </source>
</evidence>
<evidence type="ECO:0000313" key="11">
    <source>
        <dbReference type="Proteomes" id="UP000005439"/>
    </source>
</evidence>
<dbReference type="KEGG" id="sap:Sulac_1105"/>
<reference evidence="11" key="1">
    <citation type="submission" date="2011-12" db="EMBL/GenBank/DDBJ databases">
        <title>The complete genome of chromosome of Sulfobacillus acidophilus DSM 10332.</title>
        <authorList>
            <person name="Lucas S."/>
            <person name="Han J."/>
            <person name="Lapidus A."/>
            <person name="Bruce D."/>
            <person name="Goodwin L."/>
            <person name="Pitluck S."/>
            <person name="Peters L."/>
            <person name="Kyrpides N."/>
            <person name="Mavromatis K."/>
            <person name="Ivanova N."/>
            <person name="Mikhailova N."/>
            <person name="Chertkov O."/>
            <person name="Saunders E."/>
            <person name="Detter J.C."/>
            <person name="Tapia R."/>
            <person name="Han C."/>
            <person name="Land M."/>
            <person name="Hauser L."/>
            <person name="Markowitz V."/>
            <person name="Cheng J.-F."/>
            <person name="Hugenholtz P."/>
            <person name="Woyke T."/>
            <person name="Wu D."/>
            <person name="Pukall R."/>
            <person name="Gehrich-Schroeter G."/>
            <person name="Schneider S."/>
            <person name="Klenk H.-P."/>
            <person name="Eisen J.A."/>
        </authorList>
    </citation>
    <scope>NUCLEOTIDE SEQUENCE [LARGE SCALE GENOMIC DNA]</scope>
    <source>
        <strain evidence="11">ATCC 700253 / DSM 10332 / NAL</strain>
    </source>
</reference>
<dbReference type="GO" id="GO:0004386">
    <property type="term" value="F:helicase activity"/>
    <property type="evidence" value="ECO:0007669"/>
    <property type="project" value="UniProtKB-KW"/>
</dbReference>
<dbReference type="EMBL" id="CP003179">
    <property type="protein sequence ID" value="AEW04605.1"/>
    <property type="molecule type" value="Genomic_DNA"/>
</dbReference>
<dbReference type="GO" id="GO:0005524">
    <property type="term" value="F:ATP binding"/>
    <property type="evidence" value="ECO:0007669"/>
    <property type="project" value="UniProtKB-KW"/>
</dbReference>
<dbReference type="GO" id="GO:0006281">
    <property type="term" value="P:DNA repair"/>
    <property type="evidence" value="ECO:0007669"/>
    <property type="project" value="UniProtKB-KW"/>
</dbReference>
<evidence type="ECO:0000256" key="7">
    <source>
        <dbReference type="ARBA" id="ARBA00023204"/>
    </source>
</evidence>
<evidence type="ECO:0000256" key="6">
    <source>
        <dbReference type="ARBA" id="ARBA00023125"/>
    </source>
</evidence>
<evidence type="ECO:0000256" key="4">
    <source>
        <dbReference type="ARBA" id="ARBA00022806"/>
    </source>
</evidence>
<accession>G8TU14</accession>
<dbReference type="HOGENOM" id="CLU_983272_0_0_9"/>
<keyword evidence="3" id="KW-0378">Hydrolase</keyword>
<evidence type="ECO:0000256" key="5">
    <source>
        <dbReference type="ARBA" id="ARBA00022840"/>
    </source>
</evidence>
<evidence type="ECO:0000256" key="1">
    <source>
        <dbReference type="ARBA" id="ARBA00022741"/>
    </source>
</evidence>
<dbReference type="Pfam" id="PF12705">
    <property type="entry name" value="PDDEXK_1"/>
    <property type="match status" value="1"/>
</dbReference>
<dbReference type="STRING" id="679936.Sulac_1105"/>
<dbReference type="PATRIC" id="fig|679936.5.peg.1165"/>
<keyword evidence="4" id="KW-0347">Helicase</keyword>
<keyword evidence="5" id="KW-0067">ATP-binding</keyword>
<feature type="domain" description="PD-(D/E)XK endonuclease-like" evidence="9">
    <location>
        <begin position="42"/>
        <end position="266"/>
    </location>
</feature>
<sequence>MSTNPNAMTFGKKPQGGFREPMPLTDLLEPAVAEGPLPVGNWSPSRLLDWLLCPARGAWSCGVWELPAEFEWPANPDAQVGVATHRYAEARLNGASVDEARIAGADAALDTDPEEWLPLTDLWETAIRPAIGTPQATEQRLVLTLDGLPVTCVLDVIDEVGTIRDLKTTKRKPNPIDIARKSLQAPLYVAAWRQETGEAAPFVLDYLIRNKTPQALTLPVPVTEASIDRARRQLSWAQEQADNPDSIVPNPYTAYGCTGCPFVRVCADQWGFPHPETVTAEAP</sequence>
<dbReference type="InterPro" id="IPR011604">
    <property type="entry name" value="PDDEXK-like_dom_sf"/>
</dbReference>
<dbReference type="Gene3D" id="3.90.320.10">
    <property type="match status" value="1"/>
</dbReference>
<keyword evidence="7" id="KW-0234">DNA repair</keyword>
<keyword evidence="1" id="KW-0547">Nucleotide-binding</keyword>
<evidence type="ECO:0000256" key="3">
    <source>
        <dbReference type="ARBA" id="ARBA00022801"/>
    </source>
</evidence>
<dbReference type="AlphaFoldDB" id="G8TU14"/>
<name>G8TU14_SULAD</name>
<keyword evidence="6" id="KW-0238">DNA-binding</keyword>
<reference evidence="10 11" key="2">
    <citation type="journal article" date="2012" name="Stand. Genomic Sci.">
        <title>Complete genome sequence of the moderately thermophilic mineral-sulfide-oxidizing firmicute Sulfobacillus acidophilus type strain (NAL(T)).</title>
        <authorList>
            <person name="Anderson I."/>
            <person name="Chertkov O."/>
            <person name="Chen A."/>
            <person name="Saunders E."/>
            <person name="Lapidus A."/>
            <person name="Nolan M."/>
            <person name="Lucas S."/>
            <person name="Hammon N."/>
            <person name="Deshpande S."/>
            <person name="Cheng J.F."/>
            <person name="Han C."/>
            <person name="Tapia R."/>
            <person name="Goodwin L.A."/>
            <person name="Pitluck S."/>
            <person name="Liolios K."/>
            <person name="Pagani I."/>
            <person name="Ivanova N."/>
            <person name="Mikhailova N."/>
            <person name="Pati A."/>
            <person name="Palaniappan K."/>
            <person name="Land M."/>
            <person name="Pan C."/>
            <person name="Rohde M."/>
            <person name="Pukall R."/>
            <person name="Goker M."/>
            <person name="Detter J.C."/>
            <person name="Woyke T."/>
            <person name="Bristow J."/>
            <person name="Eisen J.A."/>
            <person name="Markowitz V."/>
            <person name="Hugenholtz P."/>
            <person name="Kyrpides N.C."/>
            <person name="Klenk H.P."/>
            <person name="Mavromatis K."/>
        </authorList>
    </citation>
    <scope>NUCLEOTIDE SEQUENCE [LARGE SCALE GENOMIC DNA]</scope>
    <source>
        <strain evidence="11">ATCC 700253 / DSM 10332 / NAL</strain>
    </source>
</reference>
<evidence type="ECO:0000313" key="10">
    <source>
        <dbReference type="EMBL" id="AEW04605.1"/>
    </source>
</evidence>
<evidence type="ECO:0000259" key="9">
    <source>
        <dbReference type="Pfam" id="PF12705"/>
    </source>
</evidence>
<feature type="region of interest" description="Disordered" evidence="8">
    <location>
        <begin position="1"/>
        <end position="20"/>
    </location>
</feature>
<gene>
    <name evidence="10" type="ordered locus">Sulac_1105</name>
</gene>
<keyword evidence="11" id="KW-1185">Reference proteome</keyword>
<organism evidence="10 11">
    <name type="scientific">Sulfobacillus acidophilus (strain ATCC 700253 / DSM 10332 / NAL)</name>
    <dbReference type="NCBI Taxonomy" id="679936"/>
    <lineage>
        <taxon>Bacteria</taxon>
        <taxon>Bacillati</taxon>
        <taxon>Bacillota</taxon>
        <taxon>Clostridia</taxon>
        <taxon>Eubacteriales</taxon>
        <taxon>Clostridiales Family XVII. Incertae Sedis</taxon>
        <taxon>Sulfobacillus</taxon>
    </lineage>
</organism>
<dbReference type="GO" id="GO:0016787">
    <property type="term" value="F:hydrolase activity"/>
    <property type="evidence" value="ECO:0007669"/>
    <property type="project" value="UniProtKB-KW"/>
</dbReference>
<dbReference type="GO" id="GO:0003677">
    <property type="term" value="F:DNA binding"/>
    <property type="evidence" value="ECO:0007669"/>
    <property type="project" value="UniProtKB-KW"/>
</dbReference>
<dbReference type="Proteomes" id="UP000005439">
    <property type="component" value="Chromosome"/>
</dbReference>
<keyword evidence="2" id="KW-0227">DNA damage</keyword>